<proteinExistence type="inferred from homology"/>
<comment type="function">
    <text evidence="7">Catalyzes the hydrolysis of inorganic pyrophosphate (PPi) forming two phosphate ions.</text>
</comment>
<feature type="binding site" evidence="7">
    <location>
        <position position="8"/>
    </location>
    <ligand>
        <name>Mg(2+)</name>
        <dbReference type="ChEBI" id="CHEBI:18420"/>
        <label>2</label>
    </ligand>
</feature>
<dbReference type="GO" id="GO:0004427">
    <property type="term" value="F:inorganic diphosphate phosphatase activity"/>
    <property type="evidence" value="ECO:0007669"/>
    <property type="project" value="UniProtKB-UniRule"/>
</dbReference>
<feature type="binding site" evidence="7">
    <location>
        <position position="57"/>
    </location>
    <ligand>
        <name>Mg(2+)</name>
        <dbReference type="ChEBI" id="CHEBI:18420"/>
        <label>1</label>
    </ligand>
</feature>
<feature type="binding site" evidence="7">
    <location>
        <position position="42"/>
    </location>
    <ligand>
        <name>substrate</name>
    </ligand>
</feature>
<dbReference type="GO" id="GO:0005737">
    <property type="term" value="C:cytoplasm"/>
    <property type="evidence" value="ECO:0007669"/>
    <property type="project" value="UniProtKB-SubCell"/>
</dbReference>
<keyword evidence="2 7" id="KW-0963">Cytoplasm</keyword>
<keyword evidence="3 7" id="KW-0479">Metal-binding</keyword>
<keyword evidence="4 7" id="KW-0378">Hydrolase</keyword>
<feature type="binding site" evidence="7">
    <location>
        <position position="16"/>
    </location>
    <ligand>
        <name>substrate</name>
    </ligand>
</feature>
<dbReference type="GO" id="GO:0006796">
    <property type="term" value="P:phosphate-containing compound metabolic process"/>
    <property type="evidence" value="ECO:0007669"/>
    <property type="project" value="InterPro"/>
</dbReference>
<dbReference type="EMBL" id="JADJIB010000003">
    <property type="protein sequence ID" value="MBK7273482.1"/>
    <property type="molecule type" value="Genomic_DNA"/>
</dbReference>
<dbReference type="Pfam" id="PF00719">
    <property type="entry name" value="Pyrophosphatase"/>
    <property type="match status" value="1"/>
</dbReference>
<dbReference type="EC" id="3.6.1.1" evidence="7"/>
<dbReference type="InterPro" id="IPR008162">
    <property type="entry name" value="Pyrophosphatase"/>
</dbReference>
<evidence type="ECO:0000256" key="2">
    <source>
        <dbReference type="ARBA" id="ARBA00022490"/>
    </source>
</evidence>
<sequence>MEFDVTIEIPKGHRNKYEVDHATGRIRLDRMLFTSMAYPGDYGYIEDTLGEDGDPLDAVILLDEPTFPGCVVRARAIGVFQMTDEAGGDDKILCIPAGDPRQAHITELDQINKFETAAIGHFFDTYKDLEPEKSVDASRWFGRVVAERVIIEAIERARAAGHTTARWRPTESH</sequence>
<feature type="binding site" evidence="7">
    <location>
        <position position="30"/>
    </location>
    <ligand>
        <name>substrate</name>
    </ligand>
</feature>
<feature type="binding site" evidence="7">
    <location>
        <position position="89"/>
    </location>
    <ligand>
        <name>Mg(2+)</name>
        <dbReference type="ChEBI" id="CHEBI:18420"/>
        <label>3</label>
    </ligand>
</feature>
<dbReference type="PANTHER" id="PTHR10286">
    <property type="entry name" value="INORGANIC PYROPHOSPHATASE"/>
    <property type="match status" value="1"/>
</dbReference>
<comment type="cofactor">
    <cofactor evidence="1 7">
        <name>Mg(2+)</name>
        <dbReference type="ChEBI" id="CHEBI:18420"/>
    </cofactor>
</comment>
<feature type="binding site" evidence="7">
    <location>
        <position position="126"/>
    </location>
    <ligand>
        <name>substrate</name>
    </ligand>
</feature>
<feature type="binding site" evidence="7">
    <location>
        <position position="84"/>
    </location>
    <ligand>
        <name>Mg(2+)</name>
        <dbReference type="ChEBI" id="CHEBI:18420"/>
        <label>3</label>
    </ligand>
</feature>
<organism evidence="9 12">
    <name type="scientific">Candidatus Phosphoribacter hodrii</name>
    <dbReference type="NCBI Taxonomy" id="2953743"/>
    <lineage>
        <taxon>Bacteria</taxon>
        <taxon>Bacillati</taxon>
        <taxon>Actinomycetota</taxon>
        <taxon>Actinomycetes</taxon>
        <taxon>Micrococcales</taxon>
        <taxon>Dermatophilaceae</taxon>
        <taxon>Candidatus Phosphoribacter</taxon>
    </lineage>
</organism>
<keyword evidence="5 7" id="KW-0460">Magnesium</keyword>
<evidence type="ECO:0000313" key="9">
    <source>
        <dbReference type="EMBL" id="MBK7273482.1"/>
    </source>
</evidence>
<name>A0A935IKB0_9MICO</name>
<dbReference type="Proteomes" id="UP000886632">
    <property type="component" value="Unassembled WGS sequence"/>
</dbReference>
<dbReference type="EMBL" id="JADIXZ010000001">
    <property type="protein sequence ID" value="MBK6299903.1"/>
    <property type="molecule type" value="Genomic_DNA"/>
</dbReference>
<dbReference type="Proteomes" id="UP000726105">
    <property type="component" value="Unassembled WGS sequence"/>
</dbReference>
<feature type="active site" description="Proton acceptor" evidence="7">
    <location>
        <position position="89"/>
    </location>
</feature>
<comment type="caution">
    <text evidence="9">The sequence shown here is derived from an EMBL/GenBank/DDBJ whole genome shotgun (WGS) entry which is preliminary data.</text>
</comment>
<evidence type="ECO:0000256" key="1">
    <source>
        <dbReference type="ARBA" id="ARBA00001946"/>
    </source>
</evidence>
<dbReference type="EMBL" id="JADKGK010000013">
    <property type="protein sequence ID" value="MBL0003572.1"/>
    <property type="molecule type" value="Genomic_DNA"/>
</dbReference>
<comment type="catalytic activity">
    <reaction evidence="6 7">
        <text>diphosphate + H2O = 2 phosphate + H(+)</text>
        <dbReference type="Rhea" id="RHEA:24576"/>
        <dbReference type="ChEBI" id="CHEBI:15377"/>
        <dbReference type="ChEBI" id="CHEBI:15378"/>
        <dbReference type="ChEBI" id="CHEBI:33019"/>
        <dbReference type="ChEBI" id="CHEBI:43474"/>
        <dbReference type="EC" id="3.6.1.1"/>
    </reaction>
</comment>
<dbReference type="Proteomes" id="UP000718281">
    <property type="component" value="Unassembled WGS sequence"/>
</dbReference>
<evidence type="ECO:0000256" key="5">
    <source>
        <dbReference type="ARBA" id="ARBA00022842"/>
    </source>
</evidence>
<evidence type="ECO:0000313" key="8">
    <source>
        <dbReference type="EMBL" id="MBK6299903.1"/>
    </source>
</evidence>
<evidence type="ECO:0000313" key="12">
    <source>
        <dbReference type="Proteomes" id="UP000726105"/>
    </source>
</evidence>
<evidence type="ECO:0000256" key="7">
    <source>
        <dbReference type="HAMAP-Rule" id="MF_00209"/>
    </source>
</evidence>
<dbReference type="GO" id="GO:0000287">
    <property type="term" value="F:magnesium ion binding"/>
    <property type="evidence" value="ECO:0007669"/>
    <property type="project" value="UniProtKB-UniRule"/>
</dbReference>
<feature type="binding site" evidence="7">
    <location>
        <position position="89"/>
    </location>
    <ligand>
        <name>Mg(2+)</name>
        <dbReference type="ChEBI" id="CHEBI:18420"/>
        <label>1</label>
    </ligand>
</feature>
<comment type="subcellular location">
    <subcellularLocation>
        <location evidence="7">Cytoplasm</location>
    </subcellularLocation>
</comment>
<dbReference type="FunFam" id="3.90.80.10:FF:000003">
    <property type="entry name" value="Inorganic pyrophosphatase"/>
    <property type="match status" value="1"/>
</dbReference>
<reference evidence="11 12" key="1">
    <citation type="submission" date="2020-10" db="EMBL/GenBank/DDBJ databases">
        <title>Connecting structure to function with the recovery of over 1000 high-quality activated sludge metagenome-assembled genomes encoding full-length rRNA genes using long-read sequencing.</title>
        <authorList>
            <person name="Singleton C.M."/>
            <person name="Petriglieri F."/>
            <person name="Kristensen J.M."/>
            <person name="Kirkegaard R.H."/>
            <person name="Michaelsen T.Y."/>
            <person name="Andersen M.H."/>
            <person name="Karst S.M."/>
            <person name="Dueholm M.S."/>
            <person name="Nielsen P.H."/>
            <person name="Albertsen M."/>
        </authorList>
    </citation>
    <scope>NUCLEOTIDE SEQUENCE [LARGE SCALE GENOMIC DNA]</scope>
    <source>
        <strain evidence="8">AalE_18-Q3-R2-46_BAT3C.188</strain>
        <strain evidence="9">Ega_18-Q3-R5-49_MAXAC.001</strain>
        <strain evidence="10">Ribe_18-Q3-R11-54_MAXAC.001</strain>
    </source>
</reference>
<comment type="similarity">
    <text evidence="7">Belongs to the PPase family.</text>
</comment>
<dbReference type="Gene3D" id="3.90.80.10">
    <property type="entry name" value="Inorganic pyrophosphatase"/>
    <property type="match status" value="1"/>
</dbReference>
<dbReference type="HAMAP" id="MF_00209">
    <property type="entry name" value="Inorganic_PPase"/>
    <property type="match status" value="1"/>
</dbReference>
<accession>A0A935IKB0</accession>
<evidence type="ECO:0000256" key="6">
    <source>
        <dbReference type="ARBA" id="ARBA00047820"/>
    </source>
</evidence>
<evidence type="ECO:0000256" key="3">
    <source>
        <dbReference type="ARBA" id="ARBA00022723"/>
    </source>
</evidence>
<dbReference type="AlphaFoldDB" id="A0A935IKB0"/>
<feature type="binding site" evidence="7">
    <location>
        <position position="52"/>
    </location>
    <ligand>
        <name>Mg(2+)</name>
        <dbReference type="ChEBI" id="CHEBI:18420"/>
        <label>1</label>
    </ligand>
</feature>
<evidence type="ECO:0000313" key="11">
    <source>
        <dbReference type="Proteomes" id="UP000718281"/>
    </source>
</evidence>
<gene>
    <name evidence="7" type="primary">ppa</name>
    <name evidence="8" type="ORF">IPF40_02220</name>
    <name evidence="9" type="ORF">IPI13_10060</name>
    <name evidence="10" type="ORF">IPP00_06155</name>
</gene>
<evidence type="ECO:0000256" key="4">
    <source>
        <dbReference type="ARBA" id="ARBA00022801"/>
    </source>
</evidence>
<evidence type="ECO:0000313" key="10">
    <source>
        <dbReference type="EMBL" id="MBL0003572.1"/>
    </source>
</evidence>
<feature type="binding site" evidence="7">
    <location>
        <position position="57"/>
    </location>
    <ligand>
        <name>Mg(2+)</name>
        <dbReference type="ChEBI" id="CHEBI:18420"/>
        <label>2</label>
    </ligand>
</feature>
<dbReference type="InterPro" id="IPR036649">
    <property type="entry name" value="Pyrophosphatase_sf"/>
</dbReference>
<comment type="subunit">
    <text evidence="7">Homohexamer.</text>
</comment>
<dbReference type="CDD" id="cd00412">
    <property type="entry name" value="pyrophosphatase"/>
    <property type="match status" value="1"/>
</dbReference>
<protein>
    <recommendedName>
        <fullName evidence="7">Inorganic pyrophosphatase</fullName>
        <ecNumber evidence="7">3.6.1.1</ecNumber>
    </recommendedName>
    <alternativeName>
        <fullName evidence="7">Pyrophosphate phospho-hydrolase</fullName>
        <shortName evidence="7">PPase</shortName>
    </alternativeName>
</protein>
<dbReference type="PROSITE" id="PS00387">
    <property type="entry name" value="PPASE"/>
    <property type="match status" value="1"/>
</dbReference>
<dbReference type="SUPFAM" id="SSF50324">
    <property type="entry name" value="Inorganic pyrophosphatase"/>
    <property type="match status" value="1"/>
</dbReference>